<evidence type="ECO:0000313" key="3">
    <source>
        <dbReference type="Proteomes" id="UP000281343"/>
    </source>
</evidence>
<dbReference type="Proteomes" id="UP000281343">
    <property type="component" value="Unassembled WGS sequence"/>
</dbReference>
<keyword evidence="3" id="KW-1185">Reference proteome</keyword>
<dbReference type="AlphaFoldDB" id="A0A3L9Y6Z1"/>
<accession>A0A3L9Y6Z1</accession>
<organism evidence="2 3">
    <name type="scientific">Rhodophyticola porphyridii</name>
    <dbReference type="NCBI Taxonomy" id="1852017"/>
    <lineage>
        <taxon>Bacteria</taxon>
        <taxon>Pseudomonadati</taxon>
        <taxon>Pseudomonadota</taxon>
        <taxon>Alphaproteobacteria</taxon>
        <taxon>Rhodobacterales</taxon>
        <taxon>Roseobacteraceae</taxon>
        <taxon>Rhodophyticola</taxon>
    </lineage>
</organism>
<evidence type="ECO:0000313" key="2">
    <source>
        <dbReference type="EMBL" id="RMA43235.1"/>
    </source>
</evidence>
<dbReference type="OrthoDB" id="7351979at2"/>
<proteinExistence type="predicted"/>
<dbReference type="InterPro" id="IPR045632">
    <property type="entry name" value="DUF6314"/>
</dbReference>
<sequence>MIALADLEGVWRLDRQIEDRRAGLSGLLEGEAVWQPDGTGLTQIETGLLRYGDTAPMQATRRYLWREEAGLLRVYFDDGRPFHELTGDAPEARHICPPDIYEVRYDLTDWPNWSARWHVTGPRKEAVITSRYSPLPTGTS</sequence>
<dbReference type="Pfam" id="PF19834">
    <property type="entry name" value="DUF6314"/>
    <property type="match status" value="1"/>
</dbReference>
<dbReference type="RefSeq" id="WP_121897169.1">
    <property type="nucleotide sequence ID" value="NZ_RCNT01000002.1"/>
</dbReference>
<name>A0A3L9Y6Z1_9RHOB</name>
<gene>
    <name evidence="2" type="ORF">D9R08_06350</name>
</gene>
<feature type="domain" description="DUF6314" evidence="1">
    <location>
        <begin position="7"/>
        <end position="133"/>
    </location>
</feature>
<protein>
    <recommendedName>
        <fullName evidence="1">DUF6314 domain-containing protein</fullName>
    </recommendedName>
</protein>
<comment type="caution">
    <text evidence="2">The sequence shown here is derived from an EMBL/GenBank/DDBJ whole genome shotgun (WGS) entry which is preliminary data.</text>
</comment>
<dbReference type="EMBL" id="RCNT01000002">
    <property type="protein sequence ID" value="RMA43235.1"/>
    <property type="molecule type" value="Genomic_DNA"/>
</dbReference>
<reference evidence="2 3" key="1">
    <citation type="submission" date="2018-10" db="EMBL/GenBank/DDBJ databases">
        <authorList>
            <person name="Jung H.S."/>
            <person name="Jeon C.O."/>
        </authorList>
    </citation>
    <scope>NUCLEOTIDE SEQUENCE [LARGE SCALE GENOMIC DNA]</scope>
    <source>
        <strain evidence="2 3">MA-7-27</strain>
    </source>
</reference>
<evidence type="ECO:0000259" key="1">
    <source>
        <dbReference type="Pfam" id="PF19834"/>
    </source>
</evidence>